<comment type="subcellular location">
    <subcellularLocation>
        <location evidence="1">Cell membrane</location>
        <topology evidence="1">Multi-pass membrane protein</topology>
    </subcellularLocation>
</comment>
<dbReference type="RefSeq" id="WP_285392047.1">
    <property type="nucleotide sequence ID" value="NZ_JASSVS010000009.1"/>
</dbReference>
<feature type="transmembrane region" description="Helical" evidence="8">
    <location>
        <begin position="406"/>
        <end position="431"/>
    </location>
</feature>
<feature type="transmembrane region" description="Helical" evidence="8">
    <location>
        <begin position="349"/>
        <end position="368"/>
    </location>
</feature>
<feature type="transmembrane region" description="Helical" evidence="8">
    <location>
        <begin position="285"/>
        <end position="304"/>
    </location>
</feature>
<keyword evidence="10" id="KW-1185">Reference proteome</keyword>
<feature type="transmembrane region" description="Helical" evidence="8">
    <location>
        <begin position="12"/>
        <end position="33"/>
    </location>
</feature>
<keyword evidence="6" id="KW-0406">Ion transport</keyword>
<protein>
    <submittedName>
        <fullName evidence="9">Potassium transporter TrkG</fullName>
    </submittedName>
</protein>
<evidence type="ECO:0000256" key="1">
    <source>
        <dbReference type="ARBA" id="ARBA00004651"/>
    </source>
</evidence>
<evidence type="ECO:0000256" key="8">
    <source>
        <dbReference type="SAM" id="Phobius"/>
    </source>
</evidence>
<evidence type="ECO:0000256" key="7">
    <source>
        <dbReference type="ARBA" id="ARBA00023136"/>
    </source>
</evidence>
<dbReference type="PANTHER" id="PTHR32024:SF1">
    <property type="entry name" value="KTR SYSTEM POTASSIUM UPTAKE PROTEIN B"/>
    <property type="match status" value="1"/>
</dbReference>
<feature type="transmembrane region" description="Helical" evidence="8">
    <location>
        <begin position="375"/>
        <end position="394"/>
    </location>
</feature>
<keyword evidence="2" id="KW-0813">Transport</keyword>
<gene>
    <name evidence="9" type="ORF">QPM17_16630</name>
</gene>
<evidence type="ECO:0000256" key="3">
    <source>
        <dbReference type="ARBA" id="ARBA00022475"/>
    </source>
</evidence>
<accession>A0ABT7IF30</accession>
<feature type="transmembrane region" description="Helical" evidence="8">
    <location>
        <begin position="131"/>
        <end position="151"/>
    </location>
</feature>
<feature type="transmembrane region" description="Helical" evidence="8">
    <location>
        <begin position="228"/>
        <end position="247"/>
    </location>
</feature>
<organism evidence="9 10">
    <name type="scientific">Marinobacter azerbaijanicus</name>
    <dbReference type="NCBI Taxonomy" id="3050455"/>
    <lineage>
        <taxon>Bacteria</taxon>
        <taxon>Pseudomonadati</taxon>
        <taxon>Pseudomonadota</taxon>
        <taxon>Gammaproteobacteria</taxon>
        <taxon>Pseudomonadales</taxon>
        <taxon>Marinobacteraceae</taxon>
        <taxon>Marinobacter</taxon>
    </lineage>
</organism>
<proteinExistence type="predicted"/>
<evidence type="ECO:0000256" key="5">
    <source>
        <dbReference type="ARBA" id="ARBA00022989"/>
    </source>
</evidence>
<feature type="transmembrane region" description="Helical" evidence="8">
    <location>
        <begin position="76"/>
        <end position="100"/>
    </location>
</feature>
<evidence type="ECO:0000313" key="10">
    <source>
        <dbReference type="Proteomes" id="UP001227964"/>
    </source>
</evidence>
<evidence type="ECO:0000256" key="6">
    <source>
        <dbReference type="ARBA" id="ARBA00023065"/>
    </source>
</evidence>
<dbReference type="EMBL" id="JASSVS010000009">
    <property type="protein sequence ID" value="MDL0432770.1"/>
    <property type="molecule type" value="Genomic_DNA"/>
</dbReference>
<comment type="caution">
    <text evidence="9">The sequence shown here is derived from an EMBL/GenBank/DDBJ whole genome shotgun (WGS) entry which is preliminary data.</text>
</comment>
<keyword evidence="3" id="KW-1003">Cell membrane</keyword>
<name>A0ABT7IF30_9GAMM</name>
<feature type="transmembrane region" description="Helical" evidence="8">
    <location>
        <begin position="311"/>
        <end position="329"/>
    </location>
</feature>
<feature type="transmembrane region" description="Helical" evidence="8">
    <location>
        <begin position="191"/>
        <end position="216"/>
    </location>
</feature>
<dbReference type="Pfam" id="PF02386">
    <property type="entry name" value="TrkH"/>
    <property type="match status" value="1"/>
</dbReference>
<keyword evidence="7 8" id="KW-0472">Membrane</keyword>
<dbReference type="Proteomes" id="UP001227964">
    <property type="component" value="Unassembled WGS sequence"/>
</dbReference>
<reference evidence="9 10" key="1">
    <citation type="submission" date="2023-06" db="EMBL/GenBank/DDBJ databases">
        <title>Marinobacter azerbaijanicus a moderately halophilic, isolated from Urmia Lake in Azerbaijan region of Iran.</title>
        <authorList>
            <person name="Sanchez-Porro C."/>
            <person name="Aghdam E.M."/>
            <person name="Saheb S.M."/>
            <person name="Tarhriz V."/>
            <person name="Kazemi E."/>
            <person name="Ammozegar M.A."/>
            <person name="Ventosa A."/>
            <person name="Hejazi M.S."/>
        </authorList>
    </citation>
    <scope>NUCLEOTIDE SEQUENCE [LARGE SCALE GENOMIC DNA]</scope>
    <source>
        <strain evidence="9 10">TBZ242</strain>
    </source>
</reference>
<dbReference type="PANTHER" id="PTHR32024">
    <property type="entry name" value="TRK SYSTEM POTASSIUM UPTAKE PROTEIN TRKG-RELATED"/>
    <property type="match status" value="1"/>
</dbReference>
<evidence type="ECO:0000256" key="4">
    <source>
        <dbReference type="ARBA" id="ARBA00022692"/>
    </source>
</evidence>
<evidence type="ECO:0000313" key="9">
    <source>
        <dbReference type="EMBL" id="MDL0432770.1"/>
    </source>
</evidence>
<evidence type="ECO:0000256" key="2">
    <source>
        <dbReference type="ARBA" id="ARBA00022448"/>
    </source>
</evidence>
<dbReference type="InterPro" id="IPR003445">
    <property type="entry name" value="Cat_transpt"/>
</dbReference>
<sequence>MEQGKHLRAWPINPPFLLAAGFMVLILVGAGLLKLPFSLNGALSWGDALFTSASAVTVTGLVVTEIGTTFSFWGQLIILLLIQAGGLGLMTFAVLALLALGGRIRGRQQLVASGGYNETHPRDLKRTAKEVVGLALIVEGIALVPLALVWIPEYGWLQGLWWSLFHSVSAFNNAGFTLSPDSLMGYAAHPVINAVISSLYLIGGAGFIVIVGLLDYPRTRSLNINVKVVLLGTGILSIVGTLMIFQLESDNPATLGALPNLSDQLWAAWLQATTPRTAGFNSVDIGSVTQATALVLMFLMFIGAGANGTGSGIKMATLFVLLAATWAYLRQRRTLTLFSQPVSTTTLLKALAVAVMAVTGIFMGTLALSMTEDAGLLAVAFEATSAIGTVGLTRGLTAELSGAGQAIIMVLMFVGRLCPLTVAYLVGSAFASSKQSTRSELEIG</sequence>
<feature type="transmembrane region" description="Helical" evidence="8">
    <location>
        <begin position="45"/>
        <end position="64"/>
    </location>
</feature>
<keyword evidence="4 8" id="KW-0812">Transmembrane</keyword>
<keyword evidence="5 8" id="KW-1133">Transmembrane helix</keyword>